<dbReference type="EMBL" id="FMUS01000006">
    <property type="protein sequence ID" value="SCY34075.1"/>
    <property type="molecule type" value="Genomic_DNA"/>
</dbReference>
<dbReference type="InterPro" id="IPR003607">
    <property type="entry name" value="HD/PDEase_dom"/>
</dbReference>
<evidence type="ECO:0000256" key="4">
    <source>
        <dbReference type="ARBA" id="ARBA00022989"/>
    </source>
</evidence>
<dbReference type="InterPro" id="IPR033479">
    <property type="entry name" value="dCache_1"/>
</dbReference>
<sequence length="599" mass="68390">MKLTIRKKITVMVLILILTLVSTLGIIVYRYSKEILIEDTKTKSLNTINNINDYFLKNFMRDMEQVVNYWAQDEDIINYRNMPNQPKLVRDIPEHFQYVADQWGGYISVNPDVAWIYFGVQEDGSILLNPLDPTMPEDYDCRERDWYLSAVDQDGKVIWTDPYLDAGETGEIVVTVAKAVKNENELVGVIGIDIRLNKFTEIIKNLVFGEEGHLMLVSNNGDIYAHQDEAKVLENLSEEAWFNELLLNDTGVNLYKDLDDNDIIVTYLTIPETQWKLIGVTPLNINEIMIPIRNQVMGTALISFIITLFLGYGLSLILTKPVEEIMSTINKISIGEMGVRVNIKSRDEFRILGEKFNEMIFEIESLLKERSLHVGELTEKNKEIMEQNDEILAYSEQTEAMNRELSNLVGEIRNNYLSTVKALANSIEANDRYTRGHCERVRNYALEIANGMGFGKVDLNNLEFASLLHDIGKIGITSEILNKEGKLTFDECQIVKSHPQIAYDILSDVDFLKDSREIIYQHHERFDGNGYPRGLKGDEMHSSAKILAVADAYDAMTSTRPYRKTPLTKEAAIKQLQKGRGTQFDPTIVDVFILILLNS</sequence>
<evidence type="ECO:0000259" key="8">
    <source>
        <dbReference type="PROSITE" id="PS51832"/>
    </source>
</evidence>
<evidence type="ECO:0000256" key="1">
    <source>
        <dbReference type="ARBA" id="ARBA00004651"/>
    </source>
</evidence>
<accession>A0A1G5F497</accession>
<name>A0A1G5F497_9FIRM</name>
<dbReference type="InterPro" id="IPR003660">
    <property type="entry name" value="HAMP_dom"/>
</dbReference>
<keyword evidence="4 6" id="KW-1133">Transmembrane helix</keyword>
<feature type="domain" description="HD-GYP" evidence="8">
    <location>
        <begin position="412"/>
        <end position="599"/>
    </location>
</feature>
<dbReference type="SMART" id="SM00304">
    <property type="entry name" value="HAMP"/>
    <property type="match status" value="1"/>
</dbReference>
<dbReference type="NCBIfam" id="TIGR00277">
    <property type="entry name" value="HDIG"/>
    <property type="match status" value="1"/>
</dbReference>
<dbReference type="Pfam" id="PF00672">
    <property type="entry name" value="HAMP"/>
    <property type="match status" value="1"/>
</dbReference>
<keyword evidence="5 6" id="KW-0472">Membrane</keyword>
<feature type="transmembrane region" description="Helical" evidence="6">
    <location>
        <begin position="296"/>
        <end position="318"/>
    </location>
</feature>
<keyword evidence="2" id="KW-1003">Cell membrane</keyword>
<evidence type="ECO:0000256" key="2">
    <source>
        <dbReference type="ARBA" id="ARBA00022475"/>
    </source>
</evidence>
<dbReference type="InterPro" id="IPR006675">
    <property type="entry name" value="HDIG_dom"/>
</dbReference>
<dbReference type="Pfam" id="PF13487">
    <property type="entry name" value="HD_5"/>
    <property type="match status" value="1"/>
</dbReference>
<dbReference type="SUPFAM" id="SSF103190">
    <property type="entry name" value="Sensory domain-like"/>
    <property type="match status" value="1"/>
</dbReference>
<dbReference type="PANTHER" id="PTHR43155:SF2">
    <property type="entry name" value="CYCLIC DI-GMP PHOSPHODIESTERASE PA4108"/>
    <property type="match status" value="1"/>
</dbReference>
<dbReference type="STRING" id="1120976.SAMN03080606_01337"/>
<keyword evidence="3 6" id="KW-0812">Transmembrane</keyword>
<dbReference type="Gene3D" id="6.10.340.10">
    <property type="match status" value="1"/>
</dbReference>
<organism evidence="9 10">
    <name type="scientific">Alkaliphilus peptidifermentans DSM 18978</name>
    <dbReference type="NCBI Taxonomy" id="1120976"/>
    <lineage>
        <taxon>Bacteria</taxon>
        <taxon>Bacillati</taxon>
        <taxon>Bacillota</taxon>
        <taxon>Clostridia</taxon>
        <taxon>Peptostreptococcales</taxon>
        <taxon>Natronincolaceae</taxon>
        <taxon>Alkaliphilus</taxon>
    </lineage>
</organism>
<feature type="domain" description="HAMP" evidence="7">
    <location>
        <begin position="316"/>
        <end position="368"/>
    </location>
</feature>
<dbReference type="PROSITE" id="PS51832">
    <property type="entry name" value="HD_GYP"/>
    <property type="match status" value="1"/>
</dbReference>
<gene>
    <name evidence="9" type="ORF">SAMN03080606_01337</name>
</gene>
<dbReference type="AlphaFoldDB" id="A0A1G5F497"/>
<evidence type="ECO:0000256" key="5">
    <source>
        <dbReference type="ARBA" id="ARBA00023136"/>
    </source>
</evidence>
<evidence type="ECO:0000259" key="7">
    <source>
        <dbReference type="PROSITE" id="PS50885"/>
    </source>
</evidence>
<dbReference type="SUPFAM" id="SSF109604">
    <property type="entry name" value="HD-domain/PDEase-like"/>
    <property type="match status" value="1"/>
</dbReference>
<dbReference type="InterPro" id="IPR037522">
    <property type="entry name" value="HD_GYP_dom"/>
</dbReference>
<reference evidence="9 10" key="1">
    <citation type="submission" date="2016-10" db="EMBL/GenBank/DDBJ databases">
        <authorList>
            <person name="de Groot N.N."/>
        </authorList>
    </citation>
    <scope>NUCLEOTIDE SEQUENCE [LARGE SCALE GENOMIC DNA]</scope>
    <source>
        <strain evidence="9 10">DSM 18978</strain>
    </source>
</reference>
<dbReference type="PANTHER" id="PTHR43155">
    <property type="entry name" value="CYCLIC DI-GMP PHOSPHODIESTERASE PA4108-RELATED"/>
    <property type="match status" value="1"/>
</dbReference>
<dbReference type="Gene3D" id="1.10.3210.10">
    <property type="entry name" value="Hypothetical protein af1432"/>
    <property type="match status" value="1"/>
</dbReference>
<dbReference type="CDD" id="cd00077">
    <property type="entry name" value="HDc"/>
    <property type="match status" value="1"/>
</dbReference>
<dbReference type="GO" id="GO:0005886">
    <property type="term" value="C:plasma membrane"/>
    <property type="evidence" value="ECO:0007669"/>
    <property type="project" value="UniProtKB-SubCell"/>
</dbReference>
<dbReference type="Gene3D" id="3.30.450.20">
    <property type="entry name" value="PAS domain"/>
    <property type="match status" value="2"/>
</dbReference>
<evidence type="ECO:0000256" key="6">
    <source>
        <dbReference type="SAM" id="Phobius"/>
    </source>
</evidence>
<evidence type="ECO:0000313" key="9">
    <source>
        <dbReference type="EMBL" id="SCY34075.1"/>
    </source>
</evidence>
<keyword evidence="10" id="KW-1185">Reference proteome</keyword>
<comment type="subcellular location">
    <subcellularLocation>
        <location evidence="1">Cell membrane</location>
        <topology evidence="1">Multi-pass membrane protein</topology>
    </subcellularLocation>
</comment>
<dbReference type="CDD" id="cd06225">
    <property type="entry name" value="HAMP"/>
    <property type="match status" value="1"/>
</dbReference>
<dbReference type="Pfam" id="PF02743">
    <property type="entry name" value="dCache_1"/>
    <property type="match status" value="1"/>
</dbReference>
<dbReference type="GO" id="GO:0007165">
    <property type="term" value="P:signal transduction"/>
    <property type="evidence" value="ECO:0007669"/>
    <property type="project" value="InterPro"/>
</dbReference>
<dbReference type="PROSITE" id="PS50885">
    <property type="entry name" value="HAMP"/>
    <property type="match status" value="1"/>
</dbReference>
<dbReference type="SUPFAM" id="SSF158472">
    <property type="entry name" value="HAMP domain-like"/>
    <property type="match status" value="1"/>
</dbReference>
<dbReference type="RefSeq" id="WP_176758895.1">
    <property type="nucleotide sequence ID" value="NZ_FMUS01000006.1"/>
</dbReference>
<proteinExistence type="predicted"/>
<protein>
    <submittedName>
        <fullName evidence="9">HDIG domain-containing protein</fullName>
    </submittedName>
</protein>
<dbReference type="CDD" id="cd12913">
    <property type="entry name" value="PDC1_MCP_like"/>
    <property type="match status" value="1"/>
</dbReference>
<feature type="transmembrane region" description="Helical" evidence="6">
    <location>
        <begin position="12"/>
        <end position="31"/>
    </location>
</feature>
<evidence type="ECO:0000313" key="10">
    <source>
        <dbReference type="Proteomes" id="UP000198636"/>
    </source>
</evidence>
<dbReference type="InterPro" id="IPR029151">
    <property type="entry name" value="Sensor-like_sf"/>
</dbReference>
<dbReference type="CDD" id="cd12912">
    <property type="entry name" value="PDC2_MCP_like"/>
    <property type="match status" value="1"/>
</dbReference>
<dbReference type="SMART" id="SM00471">
    <property type="entry name" value="HDc"/>
    <property type="match status" value="1"/>
</dbReference>
<evidence type="ECO:0000256" key="3">
    <source>
        <dbReference type="ARBA" id="ARBA00022692"/>
    </source>
</evidence>
<dbReference type="Proteomes" id="UP000198636">
    <property type="component" value="Unassembled WGS sequence"/>
</dbReference>